<keyword evidence="12" id="KW-1185">Reference proteome</keyword>
<evidence type="ECO:0000256" key="5">
    <source>
        <dbReference type="ARBA" id="ARBA00012060"/>
    </source>
</evidence>
<evidence type="ECO:0000313" key="12">
    <source>
        <dbReference type="Proteomes" id="UP000184334"/>
    </source>
</evidence>
<organism evidence="11 12">
    <name type="scientific">Marinitoga hydrogenitolerans (strain DSM 16785 / JCM 12826 / AT1271)</name>
    <dbReference type="NCBI Taxonomy" id="1122195"/>
    <lineage>
        <taxon>Bacteria</taxon>
        <taxon>Thermotogati</taxon>
        <taxon>Thermotogota</taxon>
        <taxon>Thermotogae</taxon>
        <taxon>Petrotogales</taxon>
        <taxon>Petrotogaceae</taxon>
        <taxon>Marinitoga</taxon>
    </lineage>
</organism>
<dbReference type="NCBIfam" id="TIGR01088">
    <property type="entry name" value="aroQ"/>
    <property type="match status" value="1"/>
</dbReference>
<feature type="binding site" evidence="7 9">
    <location>
        <position position="83"/>
    </location>
    <ligand>
        <name>substrate</name>
    </ligand>
</feature>
<evidence type="ECO:0000256" key="7">
    <source>
        <dbReference type="HAMAP-Rule" id="MF_00169"/>
    </source>
</evidence>
<comment type="pathway">
    <text evidence="2 7">Metabolic intermediate biosynthesis; chorismate biosynthesis; chorismate from D-erythrose 4-phosphate and phosphoenolpyruvate: step 3/7.</text>
</comment>
<dbReference type="GO" id="GO:0009423">
    <property type="term" value="P:chorismate biosynthetic process"/>
    <property type="evidence" value="ECO:0007669"/>
    <property type="project" value="UniProtKB-UniRule"/>
</dbReference>
<evidence type="ECO:0000256" key="4">
    <source>
        <dbReference type="ARBA" id="ARBA00011193"/>
    </source>
</evidence>
<evidence type="ECO:0000256" key="3">
    <source>
        <dbReference type="ARBA" id="ARBA00011037"/>
    </source>
</evidence>
<evidence type="ECO:0000256" key="8">
    <source>
        <dbReference type="PIRSR" id="PIRSR001399-1"/>
    </source>
</evidence>
<gene>
    <name evidence="7" type="primary">aroQ</name>
    <name evidence="11" type="ORF">SAMN02745164_02014</name>
</gene>
<feature type="binding site" evidence="7 9">
    <location>
        <begin position="97"/>
        <end position="98"/>
    </location>
    <ligand>
        <name>substrate</name>
    </ligand>
</feature>
<dbReference type="EMBL" id="FQUI01000047">
    <property type="protein sequence ID" value="SHF21262.1"/>
    <property type="molecule type" value="Genomic_DNA"/>
</dbReference>
<evidence type="ECO:0000256" key="9">
    <source>
        <dbReference type="PIRSR" id="PIRSR001399-2"/>
    </source>
</evidence>
<dbReference type="SUPFAM" id="SSF52304">
    <property type="entry name" value="Type II 3-dehydroquinate dehydratase"/>
    <property type="match status" value="1"/>
</dbReference>
<dbReference type="Pfam" id="PF01220">
    <property type="entry name" value="DHquinase_II"/>
    <property type="match status" value="1"/>
</dbReference>
<evidence type="ECO:0000256" key="2">
    <source>
        <dbReference type="ARBA" id="ARBA00004902"/>
    </source>
</evidence>
<dbReference type="HAMAP" id="MF_00169">
    <property type="entry name" value="AroQ"/>
    <property type="match status" value="1"/>
</dbReference>
<feature type="binding site" evidence="7 9">
    <location>
        <position position="70"/>
    </location>
    <ligand>
        <name>substrate</name>
    </ligand>
</feature>
<dbReference type="NCBIfam" id="NF003805">
    <property type="entry name" value="PRK05395.1-2"/>
    <property type="match status" value="1"/>
</dbReference>
<dbReference type="OrthoDB" id="9790793at2"/>
<feature type="active site" description="Proton acceptor" evidence="7 8">
    <location>
        <position position="21"/>
    </location>
</feature>
<dbReference type="Gene3D" id="3.40.50.9100">
    <property type="entry name" value="Dehydroquinase, class II"/>
    <property type="match status" value="1"/>
</dbReference>
<dbReference type="NCBIfam" id="NF003807">
    <property type="entry name" value="PRK05395.1-4"/>
    <property type="match status" value="1"/>
</dbReference>
<keyword evidence="7" id="KW-0057">Aromatic amino acid biosynthesis</keyword>
<dbReference type="PANTHER" id="PTHR21272:SF3">
    <property type="entry name" value="CATABOLIC 3-DEHYDROQUINASE"/>
    <property type="match status" value="1"/>
</dbReference>
<reference evidence="11" key="1">
    <citation type="submission" date="2016-11" db="EMBL/GenBank/DDBJ databases">
        <authorList>
            <person name="Varghese N."/>
            <person name="Submissions S."/>
        </authorList>
    </citation>
    <scope>NUCLEOTIDE SEQUENCE [LARGE SCALE GENOMIC DNA]</scope>
    <source>
        <strain evidence="11">DSM 16785</strain>
    </source>
</reference>
<feature type="active site" description="Proton donor" evidence="7 8">
    <location>
        <position position="96"/>
    </location>
</feature>
<sequence length="151" mass="17312">MILIVNGPNLNMLGKRPKKIYGSFSYEDLIEEIKQWSIKSGIPVEVFQSNIEGEIINRLQKMNFKGLIINAGAYTHYSYAIRDALEIIDIPKIELHISNIYKREEFRNKSVIAPVCDGQITGLGLDGYILALEYLKKLLWKEVENGKIRKV</sequence>
<dbReference type="InterPro" id="IPR036441">
    <property type="entry name" value="DHquinase_II_sf"/>
</dbReference>
<dbReference type="PIRSF" id="PIRSF001399">
    <property type="entry name" value="DHquinase_II"/>
    <property type="match status" value="1"/>
</dbReference>
<dbReference type="EC" id="4.2.1.10" evidence="5 7"/>
<dbReference type="GO" id="GO:0019631">
    <property type="term" value="P:quinate catabolic process"/>
    <property type="evidence" value="ECO:0007669"/>
    <property type="project" value="TreeGrafter"/>
</dbReference>
<accession>A0A1M4ZTZ6</accession>
<name>A0A1M4ZTZ6_MARH1</name>
<dbReference type="GO" id="GO:0008652">
    <property type="term" value="P:amino acid biosynthetic process"/>
    <property type="evidence" value="ECO:0007669"/>
    <property type="project" value="UniProtKB-KW"/>
</dbReference>
<keyword evidence="6 7" id="KW-0456">Lyase</keyword>
<comment type="function">
    <text evidence="7">Catalyzes a trans-dehydration via an enolate intermediate.</text>
</comment>
<comment type="similarity">
    <text evidence="3 7">Belongs to the type-II 3-dehydroquinase family.</text>
</comment>
<dbReference type="STRING" id="1122195.SAMN02745164_02014"/>
<comment type="caution">
    <text evidence="11">The sequence shown here is derived from an EMBL/GenBank/DDBJ whole genome shotgun (WGS) entry which is preliminary data.</text>
</comment>
<evidence type="ECO:0000256" key="6">
    <source>
        <dbReference type="ARBA" id="ARBA00023239"/>
    </source>
</evidence>
<evidence type="ECO:0000313" key="11">
    <source>
        <dbReference type="EMBL" id="SHF21262.1"/>
    </source>
</evidence>
<evidence type="ECO:0000256" key="10">
    <source>
        <dbReference type="PIRSR" id="PIRSR001399-3"/>
    </source>
</evidence>
<dbReference type="RefSeq" id="WP_072865903.1">
    <property type="nucleotide sequence ID" value="NZ_FQUI01000047.1"/>
</dbReference>
<feature type="binding site" evidence="7 9">
    <location>
        <position position="107"/>
    </location>
    <ligand>
        <name>substrate</name>
    </ligand>
</feature>
<protein>
    <recommendedName>
        <fullName evidence="5 7">3-dehydroquinate dehydratase</fullName>
        <shortName evidence="7">3-dehydroquinase</shortName>
        <ecNumber evidence="5 7">4.2.1.10</ecNumber>
    </recommendedName>
    <alternativeName>
        <fullName evidence="7">Type II DHQase</fullName>
    </alternativeName>
</protein>
<comment type="subunit">
    <text evidence="4 7">Homododecamer.</text>
</comment>
<comment type="catalytic activity">
    <reaction evidence="1 7">
        <text>3-dehydroquinate = 3-dehydroshikimate + H2O</text>
        <dbReference type="Rhea" id="RHEA:21096"/>
        <dbReference type="ChEBI" id="CHEBI:15377"/>
        <dbReference type="ChEBI" id="CHEBI:16630"/>
        <dbReference type="ChEBI" id="CHEBI:32364"/>
        <dbReference type="EC" id="4.2.1.10"/>
    </reaction>
</comment>
<dbReference type="GO" id="GO:0003855">
    <property type="term" value="F:3-dehydroquinate dehydratase activity"/>
    <property type="evidence" value="ECO:0007669"/>
    <property type="project" value="UniProtKB-UniRule"/>
</dbReference>
<keyword evidence="7" id="KW-0028">Amino-acid biosynthesis</keyword>
<dbReference type="PANTHER" id="PTHR21272">
    <property type="entry name" value="CATABOLIC 3-DEHYDROQUINASE"/>
    <property type="match status" value="1"/>
</dbReference>
<dbReference type="Proteomes" id="UP000184334">
    <property type="component" value="Unassembled WGS sequence"/>
</dbReference>
<dbReference type="InterPro" id="IPR001874">
    <property type="entry name" value="DHquinase_II"/>
</dbReference>
<dbReference type="GO" id="GO:0009073">
    <property type="term" value="P:aromatic amino acid family biosynthetic process"/>
    <property type="evidence" value="ECO:0007669"/>
    <property type="project" value="UniProtKB-KW"/>
</dbReference>
<proteinExistence type="inferred from homology"/>
<evidence type="ECO:0000256" key="1">
    <source>
        <dbReference type="ARBA" id="ARBA00001864"/>
    </source>
</evidence>
<dbReference type="AlphaFoldDB" id="A0A1M4ZTZ6"/>
<feature type="site" description="Transition state stabilizer" evidence="7 10">
    <location>
        <position position="16"/>
    </location>
</feature>
<feature type="binding site" evidence="7 9">
    <location>
        <position position="76"/>
    </location>
    <ligand>
        <name>substrate</name>
    </ligand>
</feature>
<dbReference type="UniPathway" id="UPA00053">
    <property type="reaction ID" value="UER00086"/>
</dbReference>
<dbReference type="CDD" id="cd00466">
    <property type="entry name" value="DHQase_II"/>
    <property type="match status" value="1"/>
</dbReference>